<evidence type="ECO:0000313" key="3">
    <source>
        <dbReference type="Proteomes" id="UP000051221"/>
    </source>
</evidence>
<dbReference type="AlphaFoldDB" id="A0A0Q2V5I0"/>
<dbReference type="EMBL" id="LKHS01000001">
    <property type="protein sequence ID" value="KQH88032.1"/>
    <property type="molecule type" value="Genomic_DNA"/>
</dbReference>
<accession>A0A0Q2V5I0</accession>
<dbReference type="InParanoid" id="A0A0Q2V5I0"/>
<protein>
    <recommendedName>
        <fullName evidence="1">TniQ domain-containing protein</fullName>
    </recommendedName>
</protein>
<dbReference type="Pfam" id="PF06527">
    <property type="entry name" value="TniQ"/>
    <property type="match status" value="1"/>
</dbReference>
<reference evidence="2 3" key="1">
    <citation type="submission" date="2015-08" db="EMBL/GenBank/DDBJ databases">
        <title>Antibacterial properties of a collection of Vibrionaceae strains.</title>
        <authorList>
            <person name="Giubergia S."/>
        </authorList>
    </citation>
    <scope>NUCLEOTIDE SEQUENCE [LARGE SCALE GENOMIC DNA]</scope>
    <source>
        <strain evidence="2 3">S0821</strain>
    </source>
</reference>
<comment type="caution">
    <text evidence="2">The sequence shown here is derived from an EMBL/GenBank/DDBJ whole genome shotgun (WGS) entry which is preliminary data.</text>
</comment>
<organism evidence="2 3">
    <name type="scientific">Vibrio furnissii</name>
    <dbReference type="NCBI Taxonomy" id="29494"/>
    <lineage>
        <taxon>Bacteria</taxon>
        <taxon>Pseudomonadati</taxon>
        <taxon>Pseudomonadota</taxon>
        <taxon>Gammaproteobacteria</taxon>
        <taxon>Vibrionales</taxon>
        <taxon>Vibrionaceae</taxon>
        <taxon>Vibrio</taxon>
    </lineage>
</organism>
<gene>
    <name evidence="2" type="ORF">AMR76_01720</name>
</gene>
<evidence type="ECO:0000259" key="1">
    <source>
        <dbReference type="Pfam" id="PF06527"/>
    </source>
</evidence>
<dbReference type="InterPro" id="IPR009492">
    <property type="entry name" value="TniQ"/>
</dbReference>
<evidence type="ECO:0000313" key="2">
    <source>
        <dbReference type="EMBL" id="KQH88032.1"/>
    </source>
</evidence>
<dbReference type="RefSeq" id="WP_055465069.1">
    <property type="nucleotide sequence ID" value="NZ_LKHS01000001.1"/>
</dbReference>
<sequence>MNNILYLLPNEHLRSFLSRVHTMSPFGTFATSAKRVGLANFSASPVTVMSDLDAILMNILNDDNRSIWQMHMHGNVIESFLNEREKRELPLFLKGKPYDIDFTQSQTVHNRFWRYCKDCISEDLDTVGISYFHQQHQLQGVFHCYKHGTRLINSCSSCTYTVKNLSRMQTPALICPSCGSSMTSQGAYYDETMLKVEQLMLALNDQTLTLCLESVQQNTLAHIGFTLEQTETLAFKKACGDWYKEIFVTLGKGALEQYFSNTRKVNDHIISPTMRTTRLFLWTSTNRFSPPLIYILMLVATGQL</sequence>
<name>A0A0Q2V5I0_VIBFU</name>
<feature type="domain" description="TniQ" evidence="1">
    <location>
        <begin position="8"/>
        <end position="151"/>
    </location>
</feature>
<proteinExistence type="predicted"/>
<dbReference type="Proteomes" id="UP000051221">
    <property type="component" value="Unassembled WGS sequence"/>
</dbReference>
<keyword evidence="3" id="KW-1185">Reference proteome</keyword>